<dbReference type="AlphaFoldDB" id="A0A6C0E4K9"/>
<feature type="compositionally biased region" description="Polar residues" evidence="1">
    <location>
        <begin position="394"/>
        <end position="403"/>
    </location>
</feature>
<evidence type="ECO:0000256" key="1">
    <source>
        <dbReference type="SAM" id="MobiDB-lite"/>
    </source>
</evidence>
<accession>A0A6C0E4K9</accession>
<reference evidence="2" key="1">
    <citation type="journal article" date="2020" name="Nature">
        <title>Giant virus diversity and host interactions through global metagenomics.</title>
        <authorList>
            <person name="Schulz F."/>
            <person name="Roux S."/>
            <person name="Paez-Espino D."/>
            <person name="Jungbluth S."/>
            <person name="Walsh D.A."/>
            <person name="Denef V.J."/>
            <person name="McMahon K.D."/>
            <person name="Konstantinidis K.T."/>
            <person name="Eloe-Fadrosh E.A."/>
            <person name="Kyrpides N.C."/>
            <person name="Woyke T."/>
        </authorList>
    </citation>
    <scope>NUCLEOTIDE SEQUENCE</scope>
    <source>
        <strain evidence="2">GVMAG-M-3300023179-111</strain>
    </source>
</reference>
<organism evidence="2">
    <name type="scientific">viral metagenome</name>
    <dbReference type="NCBI Taxonomy" id="1070528"/>
    <lineage>
        <taxon>unclassified sequences</taxon>
        <taxon>metagenomes</taxon>
        <taxon>organismal metagenomes</taxon>
    </lineage>
</organism>
<dbReference type="EMBL" id="MN739709">
    <property type="protein sequence ID" value="QHT22345.1"/>
    <property type="molecule type" value="Genomic_DNA"/>
</dbReference>
<feature type="region of interest" description="Disordered" evidence="1">
    <location>
        <begin position="394"/>
        <end position="424"/>
    </location>
</feature>
<proteinExistence type="predicted"/>
<feature type="compositionally biased region" description="Basic and acidic residues" evidence="1">
    <location>
        <begin position="404"/>
        <end position="413"/>
    </location>
</feature>
<name>A0A6C0E4K9_9ZZZZ</name>
<sequence length="424" mass="50557">MNVSVPQIDESSMEFNRANIDSLSKFIRLVDVDASTGLDLYCYIHCEPHDSEIRKQCRGVVFNKDKLIMKGFPYTIEYTQSENLPDINDNIVNSFDKCSFYDSYEGSLIRMFYFADKWYLSTNRKLDAFRSKWASKESFGSFFKKALEYEFENNERLKSNVDFTPGKDDAIERFQSVLDTNKQYMFLLLNNNENRIVCSAPENPTIFHVGTFVDFELKMNEDVYIPYPKKHNFKDIDELFDYVNSIDYKYLQGIIAFTPGNYQYKIFNQEYHDLYKARGNEPSIKFRYLQVRMNKKYNEILHYLYPEYKKSFTDYENYIYDIARDITKSYVERFIKKNYVTVPVEEFQVIRECHTWHLLDRLENKININKVIDILNTQPPTNINRMIRKRIMEKNTNGGTSEPNKPKTREHVSLLRNKSFTVEK</sequence>
<evidence type="ECO:0000313" key="2">
    <source>
        <dbReference type="EMBL" id="QHT22345.1"/>
    </source>
</evidence>
<protein>
    <submittedName>
        <fullName evidence="2">Uncharacterized protein</fullName>
    </submittedName>
</protein>